<evidence type="ECO:0000259" key="1">
    <source>
        <dbReference type="Pfam" id="PF00691"/>
    </source>
</evidence>
<gene>
    <name evidence="2" type="ORF">EII35_11140</name>
</gene>
<proteinExistence type="predicted"/>
<dbReference type="InterPro" id="IPR006665">
    <property type="entry name" value="OmpA-like"/>
</dbReference>
<evidence type="ECO:0000313" key="3">
    <source>
        <dbReference type="Proteomes" id="UP000280935"/>
    </source>
</evidence>
<dbReference type="InterPro" id="IPR036737">
    <property type="entry name" value="OmpA-like_sf"/>
</dbReference>
<dbReference type="Proteomes" id="UP000280935">
    <property type="component" value="Unassembled WGS sequence"/>
</dbReference>
<accession>A0A3P1WQ92</accession>
<comment type="caution">
    <text evidence="2">The sequence shown here is derived from an EMBL/GenBank/DDBJ whole genome shotgun (WGS) entry which is preliminary data.</text>
</comment>
<evidence type="ECO:0000313" key="2">
    <source>
        <dbReference type="EMBL" id="RRD48754.1"/>
    </source>
</evidence>
<protein>
    <recommendedName>
        <fullName evidence="1">OmpA-like domain-containing protein</fullName>
    </recommendedName>
</protein>
<dbReference type="Pfam" id="PF00691">
    <property type="entry name" value="OmpA"/>
    <property type="match status" value="1"/>
</dbReference>
<dbReference type="AlphaFoldDB" id="A0A3P1WQ92"/>
<organism evidence="2 3">
    <name type="scientific">Arachnia propionica</name>
    <dbReference type="NCBI Taxonomy" id="1750"/>
    <lineage>
        <taxon>Bacteria</taxon>
        <taxon>Bacillati</taxon>
        <taxon>Actinomycetota</taxon>
        <taxon>Actinomycetes</taxon>
        <taxon>Propionibacteriales</taxon>
        <taxon>Propionibacteriaceae</taxon>
        <taxon>Arachnia</taxon>
    </lineage>
</organism>
<feature type="domain" description="OmpA-like" evidence="1">
    <location>
        <begin position="292"/>
        <end position="374"/>
    </location>
</feature>
<dbReference type="EMBL" id="RQYT01000030">
    <property type="protein sequence ID" value="RRD48754.1"/>
    <property type="molecule type" value="Genomic_DNA"/>
</dbReference>
<dbReference type="OrthoDB" id="3723227at2"/>
<dbReference type="PROSITE" id="PS51257">
    <property type="entry name" value="PROKAR_LIPOPROTEIN"/>
    <property type="match status" value="1"/>
</dbReference>
<dbReference type="Gene3D" id="3.30.1330.60">
    <property type="entry name" value="OmpA-like domain"/>
    <property type="match status" value="1"/>
</dbReference>
<sequence length="408" mass="43040">MKCMKLLSQPRGLVHRVLVALLGVAVVLGLVSCSEEVPPAAPIDADGIVIITNSHANVPVPRLSKTVAAMVTSALQHGLPIILVSADGTPEVLDLGDLRVTGDNDGRRRQSLNRNLQVIAAAITALPNADGANSYDAFAVAVGKAQSEGMTRPAFVCIACGLDTAGPLDMTLPGALDSDVEAVVEYLSFQDQLVSFTAFTHAEVHLVATGATAPPQEPLSPRLQKALTHQWAEVLKAGGAEVHIDPLPLGGPSIETEFTVPTVALGPEPVRAVIATCDPEPENFDGSSGARFEPDRAEWVDVDAARAEFARIVEWLQADPARSIVISGTTSDDRTGDPNEGLTLSLARARKAADLLISLGVNPSQITDVRGLGPHYPGRIEDREPDGTPIPELRTKNRKIIVDFTASC</sequence>
<name>A0A3P1WQ92_9ACTN</name>
<reference evidence="2 3" key="1">
    <citation type="submission" date="2018-11" db="EMBL/GenBank/DDBJ databases">
        <title>Genomes From Bacteria Associated with the Canine Oral Cavity: a Test Case for Automated Genome-Based Taxonomic Assignment.</title>
        <authorList>
            <person name="Coil D.A."/>
            <person name="Jospin G."/>
            <person name="Darling A.E."/>
            <person name="Wallis C."/>
            <person name="Davis I.J."/>
            <person name="Harris S."/>
            <person name="Eisen J.A."/>
            <person name="Holcombe L.J."/>
            <person name="O'Flynn C."/>
        </authorList>
    </citation>
    <scope>NUCLEOTIDE SEQUENCE [LARGE SCALE GENOMIC DNA]</scope>
    <source>
        <strain evidence="2 3">OH2822_COT-296</strain>
    </source>
</reference>
<dbReference type="SUPFAM" id="SSF103088">
    <property type="entry name" value="OmpA-like"/>
    <property type="match status" value="1"/>
</dbReference>